<dbReference type="Pfam" id="PF00005">
    <property type="entry name" value="ABC_tran"/>
    <property type="match status" value="1"/>
</dbReference>
<name>A0A1Q5PLD1_9ACTO</name>
<dbReference type="GO" id="GO:0016887">
    <property type="term" value="F:ATP hydrolysis activity"/>
    <property type="evidence" value="ECO:0007669"/>
    <property type="project" value="InterPro"/>
</dbReference>
<dbReference type="Proteomes" id="UP000186785">
    <property type="component" value="Unassembled WGS sequence"/>
</dbReference>
<dbReference type="Gene3D" id="3.40.50.300">
    <property type="entry name" value="P-loop containing nucleotide triphosphate hydrolases"/>
    <property type="match status" value="1"/>
</dbReference>
<dbReference type="InterPro" id="IPR003439">
    <property type="entry name" value="ABC_transporter-like_ATP-bd"/>
</dbReference>
<dbReference type="GO" id="GO:0005524">
    <property type="term" value="F:ATP binding"/>
    <property type="evidence" value="ECO:0007669"/>
    <property type="project" value="UniProtKB-KW"/>
</dbReference>
<evidence type="ECO:0000256" key="4">
    <source>
        <dbReference type="SAM" id="MobiDB-lite"/>
    </source>
</evidence>
<keyword evidence="7" id="KW-1185">Reference proteome</keyword>
<organism evidence="6 7">
    <name type="scientific">Boudabousia liubingyangii</name>
    <dbReference type="NCBI Taxonomy" id="1921764"/>
    <lineage>
        <taxon>Bacteria</taxon>
        <taxon>Bacillati</taxon>
        <taxon>Actinomycetota</taxon>
        <taxon>Actinomycetes</taxon>
        <taxon>Actinomycetales</taxon>
        <taxon>Actinomycetaceae</taxon>
        <taxon>Boudabousia</taxon>
    </lineage>
</organism>
<keyword evidence="1" id="KW-0813">Transport</keyword>
<dbReference type="SUPFAM" id="SSF52540">
    <property type="entry name" value="P-loop containing nucleoside triphosphate hydrolases"/>
    <property type="match status" value="1"/>
</dbReference>
<dbReference type="InterPro" id="IPR027417">
    <property type="entry name" value="P-loop_NTPase"/>
</dbReference>
<dbReference type="STRING" id="1921764.BSR28_06645"/>
<reference evidence="6 7" key="1">
    <citation type="submission" date="2016-11" db="EMBL/GenBank/DDBJ databases">
        <title>Actinomyces gypaetusis sp. nov. isolated from the vulture Gypaetus barbatus in Qinghai Tibet Plateau China.</title>
        <authorList>
            <person name="Meng X."/>
        </authorList>
    </citation>
    <scope>NUCLEOTIDE SEQUENCE [LARGE SCALE GENOMIC DNA]</scope>
    <source>
        <strain evidence="6 7">VUL4_2</strain>
    </source>
</reference>
<dbReference type="GO" id="GO:0098796">
    <property type="term" value="C:membrane protein complex"/>
    <property type="evidence" value="ECO:0007669"/>
    <property type="project" value="UniProtKB-ARBA"/>
</dbReference>
<dbReference type="RefSeq" id="WP_073709219.1">
    <property type="nucleotide sequence ID" value="NZ_MQSU01000003.1"/>
</dbReference>
<feature type="region of interest" description="Disordered" evidence="4">
    <location>
        <begin position="1"/>
        <end position="20"/>
    </location>
</feature>
<dbReference type="EMBL" id="MQSV01000003">
    <property type="protein sequence ID" value="OKL47859.1"/>
    <property type="molecule type" value="Genomic_DNA"/>
</dbReference>
<dbReference type="PROSITE" id="PS50893">
    <property type="entry name" value="ABC_TRANSPORTER_2"/>
    <property type="match status" value="1"/>
</dbReference>
<proteinExistence type="predicted"/>
<feature type="compositionally biased region" description="Polar residues" evidence="4">
    <location>
        <begin position="1"/>
        <end position="15"/>
    </location>
</feature>
<dbReference type="CDD" id="cd03255">
    <property type="entry name" value="ABC_MJ0796_LolCDE_FtsE"/>
    <property type="match status" value="1"/>
</dbReference>
<protein>
    <submittedName>
        <fullName evidence="6">Peptide ABC transporter ATP-binding protein</fullName>
    </submittedName>
</protein>
<feature type="domain" description="ABC transporter" evidence="5">
    <location>
        <begin position="23"/>
        <end position="254"/>
    </location>
</feature>
<evidence type="ECO:0000259" key="5">
    <source>
        <dbReference type="PROSITE" id="PS50893"/>
    </source>
</evidence>
<evidence type="ECO:0000313" key="7">
    <source>
        <dbReference type="Proteomes" id="UP000186785"/>
    </source>
</evidence>
<dbReference type="PANTHER" id="PTHR24220:SF685">
    <property type="entry name" value="ABC TRANSPORTER RELATED"/>
    <property type="match status" value="1"/>
</dbReference>
<evidence type="ECO:0000313" key="6">
    <source>
        <dbReference type="EMBL" id="OKL47859.1"/>
    </source>
</evidence>
<dbReference type="AlphaFoldDB" id="A0A1Q5PLD1"/>
<dbReference type="InterPro" id="IPR017911">
    <property type="entry name" value="MacB-like_ATP-bd"/>
</dbReference>
<dbReference type="GO" id="GO:0005886">
    <property type="term" value="C:plasma membrane"/>
    <property type="evidence" value="ECO:0007669"/>
    <property type="project" value="TreeGrafter"/>
</dbReference>
<keyword evidence="2" id="KW-0547">Nucleotide-binding</keyword>
<dbReference type="SMART" id="SM00382">
    <property type="entry name" value="AAA"/>
    <property type="match status" value="1"/>
</dbReference>
<sequence>MRTRSQSRTENPQPQRTHDGPIIVARDLVKIYGSGETEVRALDGISLDIMPAQFTAILGPSGSGKSTLLHALAGLDTVTSGSILLGGKELVGMKDKELTQLRASQVGFIFQAFNLVPTLTAADNIKLPMRLAKKTVDERWFEQITGLLGLTERLHHKPNQLSGGQQQRVAVARTLVSRPDIIVADEPTGNLDSKTGAEVMDILRAAVDELGQTVLMVTHDLHAAARADRALILKDGRISNDIEHASEETLQGLI</sequence>
<accession>A0A1Q5PLD1</accession>
<gene>
    <name evidence="6" type="ORF">BSR29_05035</name>
</gene>
<dbReference type="OrthoDB" id="9802264at2"/>
<keyword evidence="3 6" id="KW-0067">ATP-binding</keyword>
<dbReference type="InterPro" id="IPR017871">
    <property type="entry name" value="ABC_transporter-like_CS"/>
</dbReference>
<dbReference type="GO" id="GO:0022857">
    <property type="term" value="F:transmembrane transporter activity"/>
    <property type="evidence" value="ECO:0007669"/>
    <property type="project" value="UniProtKB-ARBA"/>
</dbReference>
<comment type="caution">
    <text evidence="6">The sequence shown here is derived from an EMBL/GenBank/DDBJ whole genome shotgun (WGS) entry which is preliminary data.</text>
</comment>
<evidence type="ECO:0000256" key="2">
    <source>
        <dbReference type="ARBA" id="ARBA00022741"/>
    </source>
</evidence>
<dbReference type="FunFam" id="3.40.50.300:FF:000032">
    <property type="entry name" value="Export ABC transporter ATP-binding protein"/>
    <property type="match status" value="1"/>
</dbReference>
<dbReference type="InterPro" id="IPR015854">
    <property type="entry name" value="ABC_transpr_LolD-like"/>
</dbReference>
<dbReference type="InterPro" id="IPR003593">
    <property type="entry name" value="AAA+_ATPase"/>
</dbReference>
<evidence type="ECO:0000256" key="3">
    <source>
        <dbReference type="ARBA" id="ARBA00022840"/>
    </source>
</evidence>
<evidence type="ECO:0000256" key="1">
    <source>
        <dbReference type="ARBA" id="ARBA00022448"/>
    </source>
</evidence>
<dbReference type="PROSITE" id="PS00211">
    <property type="entry name" value="ABC_TRANSPORTER_1"/>
    <property type="match status" value="1"/>
</dbReference>
<dbReference type="PANTHER" id="PTHR24220">
    <property type="entry name" value="IMPORT ATP-BINDING PROTEIN"/>
    <property type="match status" value="1"/>
</dbReference>